<accession>A0A1Q3E162</accession>
<dbReference type="CDD" id="cd09917">
    <property type="entry name" value="F-box_SF"/>
    <property type="match status" value="1"/>
</dbReference>
<keyword evidence="4" id="KW-1185">Reference proteome</keyword>
<feature type="region of interest" description="Disordered" evidence="1">
    <location>
        <begin position="1"/>
        <end position="52"/>
    </location>
</feature>
<protein>
    <recommendedName>
        <fullName evidence="2">F-box domain-containing protein</fullName>
    </recommendedName>
</protein>
<dbReference type="PROSITE" id="PS50181">
    <property type="entry name" value="FBOX"/>
    <property type="match status" value="1"/>
</dbReference>
<evidence type="ECO:0000313" key="3">
    <source>
        <dbReference type="EMBL" id="GAW00977.1"/>
    </source>
</evidence>
<comment type="caution">
    <text evidence="3">The sequence shown here is derived from an EMBL/GenBank/DDBJ whole genome shotgun (WGS) entry which is preliminary data.</text>
</comment>
<feature type="domain" description="F-box" evidence="2">
    <location>
        <begin position="67"/>
        <end position="116"/>
    </location>
</feature>
<dbReference type="Proteomes" id="UP000188533">
    <property type="component" value="Unassembled WGS sequence"/>
</dbReference>
<dbReference type="InterPro" id="IPR001810">
    <property type="entry name" value="F-box_dom"/>
</dbReference>
<dbReference type="SUPFAM" id="SSF81383">
    <property type="entry name" value="F-box domain"/>
    <property type="match status" value="1"/>
</dbReference>
<sequence>MNKFYNLRSASGKRARTVEQSDSEEDAPRPEKRPRISGNASKSPKKNKRVKVPSKFRRVHGKFALLQPLVTSFPLEIVYEIFCHLNPPDILSLARTSKKLREILMSKSSENIWRAARENVEGGLPPLPSDLNEPQFAHLIFDLYCHVCNQPWRCDNVLWRFRLRCCRNCEKSFPLYKWNDLYAILYPFISFDILPKEKVKGISGRNCEDMVYDGQVALKFKAQYVSFQSDEERLAWVTRKRNERKEIEQVVIRSLV</sequence>
<proteinExistence type="predicted"/>
<dbReference type="Gene3D" id="1.20.1280.50">
    <property type="match status" value="1"/>
</dbReference>
<evidence type="ECO:0000313" key="4">
    <source>
        <dbReference type="Proteomes" id="UP000188533"/>
    </source>
</evidence>
<feature type="compositionally biased region" description="Basic residues" evidence="1">
    <location>
        <begin position="43"/>
        <end position="52"/>
    </location>
</feature>
<dbReference type="InterPro" id="IPR036047">
    <property type="entry name" value="F-box-like_dom_sf"/>
</dbReference>
<dbReference type="AlphaFoldDB" id="A0A1Q3E162"/>
<name>A0A1Q3E162_LENED</name>
<organism evidence="3 4">
    <name type="scientific">Lentinula edodes</name>
    <name type="common">Shiitake mushroom</name>
    <name type="synonym">Lentinus edodes</name>
    <dbReference type="NCBI Taxonomy" id="5353"/>
    <lineage>
        <taxon>Eukaryota</taxon>
        <taxon>Fungi</taxon>
        <taxon>Dikarya</taxon>
        <taxon>Basidiomycota</taxon>
        <taxon>Agaricomycotina</taxon>
        <taxon>Agaricomycetes</taxon>
        <taxon>Agaricomycetidae</taxon>
        <taxon>Agaricales</taxon>
        <taxon>Marasmiineae</taxon>
        <taxon>Omphalotaceae</taxon>
        <taxon>Lentinula</taxon>
    </lineage>
</organism>
<dbReference type="Pfam" id="PF00646">
    <property type="entry name" value="F-box"/>
    <property type="match status" value="1"/>
</dbReference>
<reference evidence="3 4" key="1">
    <citation type="submission" date="2016-08" db="EMBL/GenBank/DDBJ databases">
        <authorList>
            <consortium name="Lentinula edodes genome sequencing consortium"/>
            <person name="Sakamoto Y."/>
            <person name="Nakade K."/>
            <person name="Sato S."/>
            <person name="Yoshida Y."/>
            <person name="Miyazaki K."/>
            <person name="Natsume S."/>
            <person name="Konno N."/>
        </authorList>
    </citation>
    <scope>NUCLEOTIDE SEQUENCE [LARGE SCALE GENOMIC DNA]</scope>
    <source>
        <strain evidence="3 4">NBRC 111202</strain>
    </source>
</reference>
<gene>
    <name evidence="3" type="ORF">LENED_002539</name>
</gene>
<dbReference type="EMBL" id="BDGU01000047">
    <property type="protein sequence ID" value="GAW00977.1"/>
    <property type="molecule type" value="Genomic_DNA"/>
</dbReference>
<evidence type="ECO:0000256" key="1">
    <source>
        <dbReference type="SAM" id="MobiDB-lite"/>
    </source>
</evidence>
<reference evidence="3 4" key="2">
    <citation type="submission" date="2017-02" db="EMBL/GenBank/DDBJ databases">
        <title>A genome survey and senescence transcriptome analysis in Lentinula edodes.</title>
        <authorList>
            <person name="Sakamoto Y."/>
            <person name="Nakade K."/>
            <person name="Sato S."/>
            <person name="Yoshida Y."/>
            <person name="Miyazaki K."/>
            <person name="Natsume S."/>
            <person name="Konno N."/>
        </authorList>
    </citation>
    <scope>NUCLEOTIDE SEQUENCE [LARGE SCALE GENOMIC DNA]</scope>
    <source>
        <strain evidence="3 4">NBRC 111202</strain>
    </source>
</reference>
<evidence type="ECO:0000259" key="2">
    <source>
        <dbReference type="PROSITE" id="PS50181"/>
    </source>
</evidence>
<dbReference type="SMART" id="SM00256">
    <property type="entry name" value="FBOX"/>
    <property type="match status" value="1"/>
</dbReference>